<dbReference type="AlphaFoldDB" id="A0A150FV66"/>
<dbReference type="Pfam" id="PF08757">
    <property type="entry name" value="CotH"/>
    <property type="match status" value="1"/>
</dbReference>
<dbReference type="Proteomes" id="UP000075714">
    <property type="component" value="Unassembled WGS sequence"/>
</dbReference>
<dbReference type="EMBL" id="LSYV01000418">
    <property type="protein sequence ID" value="KXZ41513.1"/>
    <property type="molecule type" value="Genomic_DNA"/>
</dbReference>
<reference evidence="2" key="1">
    <citation type="journal article" date="2016" name="Nat. Commun.">
        <title>The Gonium pectorale genome demonstrates co-option of cell cycle regulation during the evolution of multicellularity.</title>
        <authorList>
            <person name="Hanschen E.R."/>
            <person name="Marriage T.N."/>
            <person name="Ferris P.J."/>
            <person name="Hamaji T."/>
            <person name="Toyoda A."/>
            <person name="Fujiyama A."/>
            <person name="Neme R."/>
            <person name="Noguchi H."/>
            <person name="Minakuchi Y."/>
            <person name="Suzuki M."/>
            <person name="Kawai-Toyooka H."/>
            <person name="Smith D.R."/>
            <person name="Sparks H."/>
            <person name="Anderson J."/>
            <person name="Bakaric R."/>
            <person name="Luria V."/>
            <person name="Karger A."/>
            <person name="Kirschner M.W."/>
            <person name="Durand P.M."/>
            <person name="Michod R.E."/>
            <person name="Nozaki H."/>
            <person name="Olson B.J."/>
        </authorList>
    </citation>
    <scope>NUCLEOTIDE SEQUENCE [LARGE SCALE GENOMIC DNA]</scope>
    <source>
        <strain evidence="2">NIES-2863</strain>
    </source>
</reference>
<evidence type="ECO:0000313" key="1">
    <source>
        <dbReference type="EMBL" id="KXZ41513.1"/>
    </source>
</evidence>
<dbReference type="STRING" id="33097.A0A150FV66"/>
<comment type="caution">
    <text evidence="1">The sequence shown here is derived from an EMBL/GenBank/DDBJ whole genome shotgun (WGS) entry which is preliminary data.</text>
</comment>
<sequence>MLWVVGLMAAVSEAGQSYDISRLQLPSPPLRSPLPLLVLGSAGPVPNEPKGAGGLLVAGCSGGEGGGDDGGGQNETVPWTCCLGCSSPGPALVTAAGVEIRGRSSQAAAKKSFSIELRSFDGSDSPHSLLGLPAGADWVLAGLGLDRSLLRDGLAALLARAQGRWAPRSVFVELFVVEDGAGELDPERHYRGVYALTESIERAPNRVDVQALRDKDPRGGWILELNNAAASEWWAGQLGEQLPSAIVKLGPSRVDWKYPEPSRAPPAAWRLASSALTELSTALSDWGAYSSGDGASPGSAPRARLSSLLDLPSAADWLLHTELACDYDGFVSSVYLHRDRTGPLVAGPVWDKNLAYGNEAEVTSPTGCGWRYAAPAVQNSGQPALWFAALAHAGWWRAAVAERWRMLRSELWSDAALGNAVDSLADRLPREAVRRNFNRWPLQSITTNNRFVTLPPSRGSWQEEVSALRSWLLARARWLDGQLLGPGGASLAAPQPPNLVTGVLGAVMGGRTVLRAFQEGSGIGG</sequence>
<accession>A0A150FV66</accession>
<organism evidence="1 2">
    <name type="scientific">Gonium pectorale</name>
    <name type="common">Green alga</name>
    <dbReference type="NCBI Taxonomy" id="33097"/>
    <lineage>
        <taxon>Eukaryota</taxon>
        <taxon>Viridiplantae</taxon>
        <taxon>Chlorophyta</taxon>
        <taxon>core chlorophytes</taxon>
        <taxon>Chlorophyceae</taxon>
        <taxon>CS clade</taxon>
        <taxon>Chlamydomonadales</taxon>
        <taxon>Volvocaceae</taxon>
        <taxon>Gonium</taxon>
    </lineage>
</organism>
<name>A0A150FV66_GONPE</name>
<protein>
    <submittedName>
        <fullName evidence="1">Uncharacterized protein</fullName>
    </submittedName>
</protein>
<evidence type="ECO:0000313" key="2">
    <source>
        <dbReference type="Proteomes" id="UP000075714"/>
    </source>
</evidence>
<keyword evidence="2" id="KW-1185">Reference proteome</keyword>
<gene>
    <name evidence="1" type="ORF">GPECTOR_421g281</name>
</gene>
<proteinExistence type="predicted"/>
<dbReference type="OrthoDB" id="540213at2759"/>
<dbReference type="InterPro" id="IPR014867">
    <property type="entry name" value="Spore_coat_CotH_CotH2/3/7"/>
</dbReference>